<evidence type="ECO:0000313" key="3">
    <source>
        <dbReference type="EMBL" id="MCA9757281.1"/>
    </source>
</evidence>
<proteinExistence type="predicted"/>
<dbReference type="Pfam" id="PF12089">
    <property type="entry name" value="DUF3566"/>
    <property type="match status" value="1"/>
</dbReference>
<keyword evidence="1" id="KW-0812">Transmembrane</keyword>
<keyword evidence="1" id="KW-1133">Transmembrane helix</keyword>
<reference evidence="3" key="2">
    <citation type="journal article" date="2021" name="Microbiome">
        <title>Successional dynamics and alternative stable states in a saline activated sludge microbial community over 9 years.</title>
        <authorList>
            <person name="Wang Y."/>
            <person name="Ye J."/>
            <person name="Ju F."/>
            <person name="Liu L."/>
            <person name="Boyd J.A."/>
            <person name="Deng Y."/>
            <person name="Parks D.H."/>
            <person name="Jiang X."/>
            <person name="Yin X."/>
            <person name="Woodcroft B.J."/>
            <person name="Tyson G.W."/>
            <person name="Hugenholtz P."/>
            <person name="Polz M.F."/>
            <person name="Zhang T."/>
        </authorList>
    </citation>
    <scope>NUCLEOTIDE SEQUENCE</scope>
    <source>
        <strain evidence="3">HKST-UBA02</strain>
    </source>
</reference>
<dbReference type="AlphaFoldDB" id="A0A956SEC1"/>
<accession>A0A956SEC1</accession>
<comment type="caution">
    <text evidence="3">The sequence shown here is derived from an EMBL/GenBank/DDBJ whole genome shotgun (WGS) entry which is preliminary data.</text>
</comment>
<evidence type="ECO:0000313" key="4">
    <source>
        <dbReference type="Proteomes" id="UP000739538"/>
    </source>
</evidence>
<evidence type="ECO:0000259" key="2">
    <source>
        <dbReference type="Pfam" id="PF12089"/>
    </source>
</evidence>
<dbReference type="InterPro" id="IPR021949">
    <property type="entry name" value="DUF3566_TM"/>
</dbReference>
<sequence>MMRYELKRIEIRTVARISFFLSWIGGLLLGVVLWGLFRFASGFDPAGFEAQLQSEGAEVGPWVVWVGAFFVSILCAFLGMLVSCLLALAYNVLAGVIGGVRVQLELETPPSAPDVGELYVQRPEAGPEDVPL</sequence>
<dbReference type="EMBL" id="JAGQHS010000091">
    <property type="protein sequence ID" value="MCA9757281.1"/>
    <property type="molecule type" value="Genomic_DNA"/>
</dbReference>
<feature type="transmembrane region" description="Helical" evidence="1">
    <location>
        <begin position="62"/>
        <end position="93"/>
    </location>
</feature>
<organism evidence="3 4">
    <name type="scientific">Eiseniibacteriota bacterium</name>
    <dbReference type="NCBI Taxonomy" id="2212470"/>
    <lineage>
        <taxon>Bacteria</taxon>
        <taxon>Candidatus Eiseniibacteriota</taxon>
    </lineage>
</organism>
<keyword evidence="1" id="KW-0472">Membrane</keyword>
<feature type="transmembrane region" description="Helical" evidence="1">
    <location>
        <begin position="20"/>
        <end position="42"/>
    </location>
</feature>
<dbReference type="Proteomes" id="UP000739538">
    <property type="component" value="Unassembled WGS sequence"/>
</dbReference>
<gene>
    <name evidence="3" type="ORF">KDA27_15865</name>
</gene>
<name>A0A956SEC1_UNCEI</name>
<reference evidence="3" key="1">
    <citation type="submission" date="2020-04" db="EMBL/GenBank/DDBJ databases">
        <authorList>
            <person name="Zhang T."/>
        </authorList>
    </citation>
    <scope>NUCLEOTIDE SEQUENCE</scope>
    <source>
        <strain evidence="3">HKST-UBA02</strain>
    </source>
</reference>
<feature type="domain" description="DUF3566" evidence="2">
    <location>
        <begin position="2"/>
        <end position="104"/>
    </location>
</feature>
<protein>
    <submittedName>
        <fullName evidence="3">DUF3566 domain-containing protein</fullName>
    </submittedName>
</protein>
<evidence type="ECO:0000256" key="1">
    <source>
        <dbReference type="SAM" id="Phobius"/>
    </source>
</evidence>